<evidence type="ECO:0000256" key="1">
    <source>
        <dbReference type="SAM" id="MobiDB-lite"/>
    </source>
</evidence>
<name>A0A1D8P4T2_9FLAO</name>
<dbReference type="PROSITE" id="PS51257">
    <property type="entry name" value="PROKAR_LIPOPROTEIN"/>
    <property type="match status" value="1"/>
</dbReference>
<dbReference type="InterPro" id="IPR028974">
    <property type="entry name" value="TSP_type-3_rpt"/>
</dbReference>
<feature type="compositionally biased region" description="Acidic residues" evidence="1">
    <location>
        <begin position="166"/>
        <end position="176"/>
    </location>
</feature>
<keyword evidence="3" id="KW-1185">Reference proteome</keyword>
<sequence length="274" mass="30422">MKKILLLISCISLLSCDDGNFDSAVLDFEAQNIQNCGEFVFFKINSNESLMIELSSSDSAQEFFLTETEGDTYSLAQTGNNIISYRTFNEDVSADYFCQAIPPATPTINKEWLGSAELFITNTVINDDLDGVEELDLELDTDSDEVPDYLDNDDDGDGILTKNELDENGDPIDTDSDGISNHLDSDDDNDGILTINESLTDSDNDPLSIPDYLDDNTSEPLDSPRTAIRDGYTATFSMNFTLNNLILENENSDSLIFETYNYGTYTNSYSIDLN</sequence>
<feature type="compositionally biased region" description="Acidic residues" evidence="1">
    <location>
        <begin position="141"/>
        <end position="157"/>
    </location>
</feature>
<dbReference type="KEGG" id="lul:LPB138_02280"/>
<dbReference type="PROSITE" id="PS00018">
    <property type="entry name" value="EF_HAND_1"/>
    <property type="match status" value="1"/>
</dbReference>
<accession>A0A1D8P4T2</accession>
<dbReference type="RefSeq" id="WP_070235691.1">
    <property type="nucleotide sequence ID" value="NZ_CP017478.1"/>
</dbReference>
<proteinExistence type="predicted"/>
<dbReference type="Gene3D" id="4.10.1080.10">
    <property type="entry name" value="TSP type-3 repeat"/>
    <property type="match status" value="1"/>
</dbReference>
<dbReference type="InterPro" id="IPR018247">
    <property type="entry name" value="EF_Hand_1_Ca_BS"/>
</dbReference>
<gene>
    <name evidence="2" type="ORF">LPB138_02280</name>
</gene>
<protein>
    <recommendedName>
        <fullName evidence="4">EF-hand domain-containing protein</fullName>
    </recommendedName>
</protein>
<feature type="region of interest" description="Disordered" evidence="1">
    <location>
        <begin position="141"/>
        <end position="224"/>
    </location>
</feature>
<evidence type="ECO:0000313" key="2">
    <source>
        <dbReference type="EMBL" id="AOW19575.1"/>
    </source>
</evidence>
<dbReference type="EMBL" id="CP017478">
    <property type="protein sequence ID" value="AOW19575.1"/>
    <property type="molecule type" value="Genomic_DNA"/>
</dbReference>
<dbReference type="Proteomes" id="UP000176050">
    <property type="component" value="Chromosome"/>
</dbReference>
<organism evidence="2 3">
    <name type="scientific">Urechidicola croceus</name>
    <dbReference type="NCBI Taxonomy" id="1850246"/>
    <lineage>
        <taxon>Bacteria</taxon>
        <taxon>Pseudomonadati</taxon>
        <taxon>Bacteroidota</taxon>
        <taxon>Flavobacteriia</taxon>
        <taxon>Flavobacteriales</taxon>
        <taxon>Flavobacteriaceae</taxon>
        <taxon>Urechidicola</taxon>
    </lineage>
</organism>
<dbReference type="STRING" id="1850246.LPB138_02280"/>
<dbReference type="GO" id="GO:0005509">
    <property type="term" value="F:calcium ion binding"/>
    <property type="evidence" value="ECO:0007669"/>
    <property type="project" value="InterPro"/>
</dbReference>
<dbReference type="AlphaFoldDB" id="A0A1D8P4T2"/>
<evidence type="ECO:0000313" key="3">
    <source>
        <dbReference type="Proteomes" id="UP000176050"/>
    </source>
</evidence>
<reference evidence="2 3" key="1">
    <citation type="submission" date="2016-10" db="EMBL/GenBank/DDBJ databases">
        <title>Lutibacter sp. LPB0138, isolated from marine gastropod.</title>
        <authorList>
            <person name="Kim E."/>
            <person name="Yi H."/>
        </authorList>
    </citation>
    <scope>NUCLEOTIDE SEQUENCE [LARGE SCALE GENOMIC DNA]</scope>
    <source>
        <strain evidence="2 3">LPB0138</strain>
    </source>
</reference>
<dbReference type="OrthoDB" id="1159446at2"/>
<evidence type="ECO:0008006" key="4">
    <source>
        <dbReference type="Google" id="ProtNLM"/>
    </source>
</evidence>